<reference evidence="9 10" key="1">
    <citation type="journal article" date="2024" name="Nat. Commun.">
        <title>Phylogenomics reveals the evolutionary origins of lichenization in chlorophyte algae.</title>
        <authorList>
            <person name="Puginier C."/>
            <person name="Libourel C."/>
            <person name="Otte J."/>
            <person name="Skaloud P."/>
            <person name="Haon M."/>
            <person name="Grisel S."/>
            <person name="Petersen M."/>
            <person name="Berrin J.G."/>
            <person name="Delaux P.M."/>
            <person name="Dal Grande F."/>
            <person name="Keller J."/>
        </authorList>
    </citation>
    <scope>NUCLEOTIDE SEQUENCE [LARGE SCALE GENOMIC DNA]</scope>
    <source>
        <strain evidence="9 10">SAG 2523</strain>
    </source>
</reference>
<dbReference type="Pfam" id="PF07714">
    <property type="entry name" value="PK_Tyr_Ser-Thr"/>
    <property type="match status" value="1"/>
</dbReference>
<dbReference type="GO" id="GO:0005524">
    <property type="term" value="F:ATP binding"/>
    <property type="evidence" value="ECO:0007669"/>
    <property type="project" value="UniProtKB-UniRule"/>
</dbReference>
<evidence type="ECO:0000256" key="2">
    <source>
        <dbReference type="ARBA" id="ARBA00022679"/>
    </source>
</evidence>
<dbReference type="Proteomes" id="UP001485043">
    <property type="component" value="Unassembled WGS sequence"/>
</dbReference>
<organism evidence="9 10">
    <name type="scientific">Apatococcus fuscideae</name>
    <dbReference type="NCBI Taxonomy" id="2026836"/>
    <lineage>
        <taxon>Eukaryota</taxon>
        <taxon>Viridiplantae</taxon>
        <taxon>Chlorophyta</taxon>
        <taxon>core chlorophytes</taxon>
        <taxon>Trebouxiophyceae</taxon>
        <taxon>Chlorellales</taxon>
        <taxon>Chlorellaceae</taxon>
        <taxon>Apatococcus</taxon>
    </lineage>
</organism>
<dbReference type="SUPFAM" id="SSF56112">
    <property type="entry name" value="Protein kinase-like (PK-like)"/>
    <property type="match status" value="1"/>
</dbReference>
<keyword evidence="5 6" id="KW-0067">ATP-binding</keyword>
<dbReference type="InterPro" id="IPR011009">
    <property type="entry name" value="Kinase-like_dom_sf"/>
</dbReference>
<gene>
    <name evidence="9" type="ORF">WJX84_005860</name>
</gene>
<sequence>MREERPYSDRDLEACILGDPISYNGLNACLVLNDVLSKDTFDNADDLESGLYDLFGYQSGSSSLCYTALGAVSEDYACLCATIGQGHDYDFWPETSTGCDDACAPNGDYWSYTSSAFIYPDDPIILSLPISSDVPQLSSPALKEATLDYSWSQPFTLCASAEAAFIGTSFQPLQASFNGVTLAATDQQHQPLCNGYNDAVSKSLCLCLDWDINQVPDLPDHMYTPGTLPPVLPKSRAGQIAGLVIGCVIGGGIVLAYLASGIWFQMTYNFRANNALIQDTIYNLLVSPGPLHGEDHPHPTSKGSWIEGQRFMDILPFVSRLPRNDVYASCVSTTAGDCLRMWGGMMGTHPSVGRGVFRDNFAGMEAEALAFCCLKYESMWAASDKAILQMCARGRHSRGQLCRTLETMLFSDEASKFLEALDQRHVYRTRLRPTLKQSLLLRLPNHRMRPPTDLTHRRPARAWRPWKPLASGSAVFSTELTAWKGSLSASSPKASGAQWEGLQTPARMSELQQQLNHAAHGQADKPVTPSSPWDTPPSIDDAALQPFSQVLRAALSRLGMQDWELKQGEIKIDSRPNGTLWSLGQGGFGQVYRATWNGTQTVAVKTLKPNSTTQAGLDFLQEVAILRQAHAENVVRFLGVCIQNDSILLVTEYMAGGDLFHALADPRSRAALLWHRMFWTAGLPSVGQRVALDICRGVAFLHSRNIVHFDIKSPNILLTGRSSPGTGNSVGTAKVGDVGLARLLRQEAFSHVTCLGTLQWAAPELVGSQATAISAKVDVYSLGIVLWELVTGASPVFGKAWYREVRVPEECPGHVANIIAACLRQDPAARPSSQEVYQQLKAGMTVSDIKLDIN</sequence>
<evidence type="ECO:0000313" key="9">
    <source>
        <dbReference type="EMBL" id="KAK9863189.1"/>
    </source>
</evidence>
<proteinExistence type="predicted"/>
<feature type="domain" description="Protein kinase" evidence="8">
    <location>
        <begin position="577"/>
        <end position="844"/>
    </location>
</feature>
<dbReference type="InterPro" id="IPR008271">
    <property type="entry name" value="Ser/Thr_kinase_AS"/>
</dbReference>
<evidence type="ECO:0000259" key="8">
    <source>
        <dbReference type="PROSITE" id="PS50011"/>
    </source>
</evidence>
<dbReference type="PANTHER" id="PTHR44329:SF288">
    <property type="entry name" value="MITOGEN-ACTIVATED PROTEIN KINASE KINASE KINASE 20"/>
    <property type="match status" value="1"/>
</dbReference>
<protein>
    <recommendedName>
        <fullName evidence="8">Protein kinase domain-containing protein</fullName>
    </recommendedName>
</protein>
<keyword evidence="7" id="KW-0812">Transmembrane</keyword>
<dbReference type="AlphaFoldDB" id="A0AAW1T3P5"/>
<dbReference type="PROSITE" id="PS50011">
    <property type="entry name" value="PROTEIN_KINASE_DOM"/>
    <property type="match status" value="1"/>
</dbReference>
<keyword evidence="2" id="KW-0808">Transferase</keyword>
<keyword evidence="1" id="KW-0723">Serine/threonine-protein kinase</keyword>
<evidence type="ECO:0000256" key="3">
    <source>
        <dbReference type="ARBA" id="ARBA00022741"/>
    </source>
</evidence>
<dbReference type="PROSITE" id="PS00108">
    <property type="entry name" value="PROTEIN_KINASE_ST"/>
    <property type="match status" value="1"/>
</dbReference>
<dbReference type="InterPro" id="IPR000719">
    <property type="entry name" value="Prot_kinase_dom"/>
</dbReference>
<keyword evidence="7" id="KW-0472">Membrane</keyword>
<evidence type="ECO:0000256" key="6">
    <source>
        <dbReference type="PROSITE-ProRule" id="PRU10141"/>
    </source>
</evidence>
<evidence type="ECO:0000256" key="1">
    <source>
        <dbReference type="ARBA" id="ARBA00022527"/>
    </source>
</evidence>
<comment type="caution">
    <text evidence="9">The sequence shown here is derived from an EMBL/GenBank/DDBJ whole genome shotgun (WGS) entry which is preliminary data.</text>
</comment>
<dbReference type="Gene3D" id="1.10.510.10">
    <property type="entry name" value="Transferase(Phosphotransferase) domain 1"/>
    <property type="match status" value="1"/>
</dbReference>
<dbReference type="PROSITE" id="PS00107">
    <property type="entry name" value="PROTEIN_KINASE_ATP"/>
    <property type="match status" value="1"/>
</dbReference>
<evidence type="ECO:0000256" key="7">
    <source>
        <dbReference type="SAM" id="Phobius"/>
    </source>
</evidence>
<evidence type="ECO:0000256" key="5">
    <source>
        <dbReference type="ARBA" id="ARBA00022840"/>
    </source>
</evidence>
<dbReference type="EMBL" id="JALJOV010000504">
    <property type="protein sequence ID" value="KAK9863189.1"/>
    <property type="molecule type" value="Genomic_DNA"/>
</dbReference>
<dbReference type="InterPro" id="IPR051681">
    <property type="entry name" value="Ser/Thr_Kinases-Pseudokinases"/>
</dbReference>
<dbReference type="PANTHER" id="PTHR44329">
    <property type="entry name" value="SERINE/THREONINE-PROTEIN KINASE TNNI3K-RELATED"/>
    <property type="match status" value="1"/>
</dbReference>
<dbReference type="InterPro" id="IPR017441">
    <property type="entry name" value="Protein_kinase_ATP_BS"/>
</dbReference>
<keyword evidence="7" id="KW-1133">Transmembrane helix</keyword>
<keyword evidence="3 6" id="KW-0547">Nucleotide-binding</keyword>
<evidence type="ECO:0000256" key="4">
    <source>
        <dbReference type="ARBA" id="ARBA00022777"/>
    </source>
</evidence>
<feature type="transmembrane region" description="Helical" evidence="7">
    <location>
        <begin position="240"/>
        <end position="264"/>
    </location>
</feature>
<accession>A0AAW1T3P5</accession>
<dbReference type="GO" id="GO:0004674">
    <property type="term" value="F:protein serine/threonine kinase activity"/>
    <property type="evidence" value="ECO:0007669"/>
    <property type="project" value="UniProtKB-KW"/>
</dbReference>
<name>A0AAW1T3P5_9CHLO</name>
<dbReference type="InterPro" id="IPR001245">
    <property type="entry name" value="Ser-Thr/Tyr_kinase_cat_dom"/>
</dbReference>
<keyword evidence="10" id="KW-1185">Reference proteome</keyword>
<dbReference type="SMART" id="SM00220">
    <property type="entry name" value="S_TKc"/>
    <property type="match status" value="1"/>
</dbReference>
<evidence type="ECO:0000313" key="10">
    <source>
        <dbReference type="Proteomes" id="UP001485043"/>
    </source>
</evidence>
<keyword evidence="4" id="KW-0418">Kinase</keyword>
<feature type="binding site" evidence="6">
    <location>
        <position position="605"/>
    </location>
    <ligand>
        <name>ATP</name>
        <dbReference type="ChEBI" id="CHEBI:30616"/>
    </ligand>
</feature>